<reference evidence="2 3" key="2">
    <citation type="submission" date="2018-11" db="EMBL/GenBank/DDBJ databases">
        <authorList>
            <consortium name="Pathogen Informatics"/>
        </authorList>
    </citation>
    <scope>NUCLEOTIDE SEQUENCE [LARGE SCALE GENOMIC DNA]</scope>
    <source>
        <strain evidence="2 3">NST_G2</strain>
    </source>
</reference>
<protein>
    <submittedName>
        <fullName evidence="2 4">Uncharacterized protein</fullName>
    </submittedName>
</protein>
<name>A0A183THV1_SCHSO</name>
<dbReference type="WBParaSite" id="SSLN_0001665701-mRNA-1">
    <property type="protein sequence ID" value="SSLN_0001665701-mRNA-1"/>
    <property type="gene ID" value="SSLN_0001665701"/>
</dbReference>
<feature type="region of interest" description="Disordered" evidence="1">
    <location>
        <begin position="133"/>
        <end position="158"/>
    </location>
</feature>
<reference evidence="4" key="1">
    <citation type="submission" date="2016-06" db="UniProtKB">
        <authorList>
            <consortium name="WormBaseParasite"/>
        </authorList>
    </citation>
    <scope>IDENTIFICATION</scope>
</reference>
<accession>A0A183THV1</accession>
<sequence>MSSAAHVISTYVDHPIAASTTAFYRRLRLVQKRLCDVQDAWMMRKAEEIQGYADRNEWKNLFAATKAVYGPPVKGAARLLSANGRTLLTEKTQILTRWAEHFQSVLNQPSTISDADHDLPPFLQETIRAVQQLSSGKAPGSDASSTEIYKDGGPQLMN</sequence>
<dbReference type="OrthoDB" id="6153543at2759"/>
<dbReference type="Proteomes" id="UP000275846">
    <property type="component" value="Unassembled WGS sequence"/>
</dbReference>
<evidence type="ECO:0000313" key="4">
    <source>
        <dbReference type="WBParaSite" id="SSLN_0001665701-mRNA-1"/>
    </source>
</evidence>
<gene>
    <name evidence="2" type="ORF">SSLN_LOCUS16049</name>
</gene>
<evidence type="ECO:0000313" key="3">
    <source>
        <dbReference type="Proteomes" id="UP000275846"/>
    </source>
</evidence>
<evidence type="ECO:0000313" key="2">
    <source>
        <dbReference type="EMBL" id="VDM02435.1"/>
    </source>
</evidence>
<organism evidence="4">
    <name type="scientific">Schistocephalus solidus</name>
    <name type="common">Tapeworm</name>
    <dbReference type="NCBI Taxonomy" id="70667"/>
    <lineage>
        <taxon>Eukaryota</taxon>
        <taxon>Metazoa</taxon>
        <taxon>Spiralia</taxon>
        <taxon>Lophotrochozoa</taxon>
        <taxon>Platyhelminthes</taxon>
        <taxon>Cestoda</taxon>
        <taxon>Eucestoda</taxon>
        <taxon>Diphyllobothriidea</taxon>
        <taxon>Diphyllobothriidae</taxon>
        <taxon>Schistocephalus</taxon>
    </lineage>
</organism>
<keyword evidence="3" id="KW-1185">Reference proteome</keyword>
<proteinExistence type="predicted"/>
<dbReference type="AlphaFoldDB" id="A0A183THV1"/>
<dbReference type="EMBL" id="UYSU01040605">
    <property type="protein sequence ID" value="VDM02435.1"/>
    <property type="molecule type" value="Genomic_DNA"/>
</dbReference>
<evidence type="ECO:0000256" key="1">
    <source>
        <dbReference type="SAM" id="MobiDB-lite"/>
    </source>
</evidence>